<feature type="compositionally biased region" description="Basic and acidic residues" evidence="1">
    <location>
        <begin position="761"/>
        <end position="786"/>
    </location>
</feature>
<keyword evidence="2" id="KW-1133">Transmembrane helix</keyword>
<proteinExistence type="predicted"/>
<accession>A0A0C4DL53</accession>
<feature type="compositionally biased region" description="Basic and acidic residues" evidence="1">
    <location>
        <begin position="295"/>
        <end position="307"/>
    </location>
</feature>
<feature type="compositionally biased region" description="Basic and acidic residues" evidence="1">
    <location>
        <begin position="794"/>
        <end position="803"/>
    </location>
</feature>
<feature type="region of interest" description="Disordered" evidence="1">
    <location>
        <begin position="1"/>
        <end position="307"/>
    </location>
</feature>
<sequence>MSKPDHKRATSLSGFVSKLLPRNRPERGGTLRKHHETPPKPIAARSSDDQSDKNPDELKLCIPQTVPQSSPGTSQDIKADDLATRSDPLPAGLHHRRPALHVTWRNPLPPSPLSPYSSRPRAPMTGSGPIRMGGPYSIDQDRRVQARRRREARRMLKASGDYLGPQGFNPDTGLFDVETTTSSGSQPKENPTKASREGPARDCGRAHPPAENRAGPRLQIRTRWRRDEHQWSSVAEPTLSPIPSQHSGVPSLEMPEQQSGGAGKLISLTPAGERFNRSTHGGRSSSETTIVRSPSRRDSRAVGHSAQELHSHGILIGASAQDHQGDSRALSNLSSDQPAPMAQPQSLPRRALSRQEAAAALRLGQPQTGEPFLGMRSPSRAVSLTRAFGGGLSEATTSLATRTNQPVRVHPATVTCSAADLKVPAFVPFKLETGEEERIRAPVPPTESLENPSRSEQPEARQQPDGGEEEETIATSSPSKVVKVQQSPPDPTQPAPRLRLAKSTKDMMNLGQLETWPMPKLIMDSKADVQPQFMSFPGTRLTKSAVREKGRSGHHPEKTSQDTTAGINGSACTHTTTTTGNGSDLELLSETSEVAIEKQKSGDKAQRSQDENTVLLQTRTVESVDSTVETAISNQSDPGRRVSSPAPSPPRQPQSFSPSGPDRRAEPPTIAPTITTSRPQLRATKWRAQSLSAAHPGPRSLWTPSVEARRAAAQAVLARSGEVSKTCDPAKAAPPVQEKNRPDDGKDIAAPWREKHCHTGPPKERQAATYSEGKDKSDNGEQHGLKEQPQGQRPRQEEQQQEEQHRQWAALLVAVNALVTSVRALLTDVLLACWVFITPAFDGGSPVRQRLAASRSTWSDLAVFMLASAFVMGAVMAVVWMGKAVLFATEVARIGVIAFGTALGM</sequence>
<reference evidence="5" key="2">
    <citation type="submission" date="2010-05" db="EMBL/GenBank/DDBJ databases">
        <title>The genome sequence of Magnaporthe poae strain ATCC 64411.</title>
        <authorList>
            <person name="Ma L.-J."/>
            <person name="Dead R."/>
            <person name="Young S."/>
            <person name="Zeng Q."/>
            <person name="Koehrsen M."/>
            <person name="Alvarado L."/>
            <person name="Berlin A."/>
            <person name="Chapman S.B."/>
            <person name="Chen Z."/>
            <person name="Freedman E."/>
            <person name="Gellesch M."/>
            <person name="Goldberg J."/>
            <person name="Griggs A."/>
            <person name="Gujja S."/>
            <person name="Heilman E.R."/>
            <person name="Heiman D."/>
            <person name="Hepburn T."/>
            <person name="Howarth C."/>
            <person name="Jen D."/>
            <person name="Larson L."/>
            <person name="Mehta T."/>
            <person name="Neiman D."/>
            <person name="Pearson M."/>
            <person name="Roberts A."/>
            <person name="Saif S."/>
            <person name="Shea T."/>
            <person name="Shenoy N."/>
            <person name="Sisk P."/>
            <person name="Stolte C."/>
            <person name="Sykes S."/>
            <person name="Walk T."/>
            <person name="White J."/>
            <person name="Yandava C."/>
            <person name="Haas B."/>
            <person name="Nusbaum C."/>
            <person name="Birren B."/>
        </authorList>
    </citation>
    <scope>NUCLEOTIDE SEQUENCE [LARGE SCALE GENOMIC DNA]</scope>
    <source>
        <strain evidence="5">ATCC 64411 / 73-15</strain>
    </source>
</reference>
<feature type="compositionally biased region" description="Basic and acidic residues" evidence="1">
    <location>
        <begin position="738"/>
        <end position="747"/>
    </location>
</feature>
<feature type="transmembrane region" description="Helical" evidence="2">
    <location>
        <begin position="858"/>
        <end position="879"/>
    </location>
</feature>
<evidence type="ECO:0000313" key="5">
    <source>
        <dbReference type="Proteomes" id="UP000011715"/>
    </source>
</evidence>
<dbReference type="OrthoDB" id="3439820at2759"/>
<dbReference type="Proteomes" id="UP000011715">
    <property type="component" value="Unassembled WGS sequence"/>
</dbReference>
<evidence type="ECO:0000313" key="3">
    <source>
        <dbReference type="EMBL" id="KLU81401.1"/>
    </source>
</evidence>
<feature type="region of interest" description="Disordered" evidence="1">
    <location>
        <begin position="321"/>
        <end position="354"/>
    </location>
</feature>
<feature type="compositionally biased region" description="Basic and acidic residues" evidence="1">
    <location>
        <begin position="545"/>
        <end position="560"/>
    </location>
</feature>
<gene>
    <name evidence="3" type="ORF">MAPG_00491</name>
</gene>
<organism evidence="4 5">
    <name type="scientific">Magnaporthiopsis poae (strain ATCC 64411 / 73-15)</name>
    <name type="common">Kentucky bluegrass fungus</name>
    <name type="synonym">Magnaporthe poae</name>
    <dbReference type="NCBI Taxonomy" id="644358"/>
    <lineage>
        <taxon>Eukaryota</taxon>
        <taxon>Fungi</taxon>
        <taxon>Dikarya</taxon>
        <taxon>Ascomycota</taxon>
        <taxon>Pezizomycotina</taxon>
        <taxon>Sordariomycetes</taxon>
        <taxon>Sordariomycetidae</taxon>
        <taxon>Magnaporthales</taxon>
        <taxon>Magnaporthaceae</taxon>
        <taxon>Magnaporthiopsis</taxon>
    </lineage>
</organism>
<feature type="compositionally biased region" description="Polar residues" evidence="1">
    <location>
        <begin position="178"/>
        <end position="189"/>
    </location>
</feature>
<feature type="compositionally biased region" description="Polar residues" evidence="1">
    <location>
        <begin position="561"/>
        <end position="572"/>
    </location>
</feature>
<feature type="compositionally biased region" description="Basic and acidic residues" evidence="1">
    <location>
        <begin position="595"/>
        <end position="610"/>
    </location>
</feature>
<reference evidence="4" key="5">
    <citation type="submission" date="2015-06" db="UniProtKB">
        <authorList>
            <consortium name="EnsemblFungi"/>
        </authorList>
    </citation>
    <scope>IDENTIFICATION</scope>
    <source>
        <strain evidence="4">ATCC 64411</strain>
    </source>
</reference>
<reference evidence="3" key="3">
    <citation type="submission" date="2011-03" db="EMBL/GenBank/DDBJ databases">
        <title>Annotation of Magnaporthe poae ATCC 64411.</title>
        <authorList>
            <person name="Ma L.-J."/>
            <person name="Dead R."/>
            <person name="Young S.K."/>
            <person name="Zeng Q."/>
            <person name="Gargeya S."/>
            <person name="Fitzgerald M."/>
            <person name="Haas B."/>
            <person name="Abouelleil A."/>
            <person name="Alvarado L."/>
            <person name="Arachchi H.M."/>
            <person name="Berlin A."/>
            <person name="Brown A."/>
            <person name="Chapman S.B."/>
            <person name="Chen Z."/>
            <person name="Dunbar C."/>
            <person name="Freedman E."/>
            <person name="Gearin G."/>
            <person name="Gellesch M."/>
            <person name="Goldberg J."/>
            <person name="Griggs A."/>
            <person name="Gujja S."/>
            <person name="Heiman D."/>
            <person name="Howarth C."/>
            <person name="Larson L."/>
            <person name="Lui A."/>
            <person name="MacDonald P.J.P."/>
            <person name="Mehta T."/>
            <person name="Montmayeur A."/>
            <person name="Murphy C."/>
            <person name="Neiman D."/>
            <person name="Pearson M."/>
            <person name="Priest M."/>
            <person name="Roberts A."/>
            <person name="Saif S."/>
            <person name="Shea T."/>
            <person name="Shenoy N."/>
            <person name="Sisk P."/>
            <person name="Stolte C."/>
            <person name="Sykes S."/>
            <person name="Yandava C."/>
            <person name="Wortman J."/>
            <person name="Nusbaum C."/>
            <person name="Birren B."/>
        </authorList>
    </citation>
    <scope>NUCLEOTIDE SEQUENCE</scope>
    <source>
        <strain evidence="3">ATCC 64411</strain>
    </source>
</reference>
<keyword evidence="5" id="KW-1185">Reference proteome</keyword>
<feature type="compositionally biased region" description="Low complexity" evidence="1">
    <location>
        <begin position="476"/>
        <end position="487"/>
    </location>
</feature>
<dbReference type="VEuPathDB" id="FungiDB:MAPG_00491"/>
<dbReference type="EMBL" id="ADBL01000116">
    <property type="status" value="NOT_ANNOTATED_CDS"/>
    <property type="molecule type" value="Genomic_DNA"/>
</dbReference>
<feature type="region of interest" description="Disordered" evidence="1">
    <location>
        <begin position="436"/>
        <end position="506"/>
    </location>
</feature>
<reference evidence="4" key="4">
    <citation type="journal article" date="2015" name="G3 (Bethesda)">
        <title>Genome sequences of three phytopathogenic species of the Magnaporthaceae family of fungi.</title>
        <authorList>
            <person name="Okagaki L.H."/>
            <person name="Nunes C.C."/>
            <person name="Sailsbery J."/>
            <person name="Clay B."/>
            <person name="Brown D."/>
            <person name="John T."/>
            <person name="Oh Y."/>
            <person name="Young N."/>
            <person name="Fitzgerald M."/>
            <person name="Haas B.J."/>
            <person name="Zeng Q."/>
            <person name="Young S."/>
            <person name="Adiconis X."/>
            <person name="Fan L."/>
            <person name="Levin J.Z."/>
            <person name="Mitchell T.K."/>
            <person name="Okubara P.A."/>
            <person name="Farman M.L."/>
            <person name="Kohn L.M."/>
            <person name="Birren B."/>
            <person name="Ma L.-J."/>
            <person name="Dean R.A."/>
        </authorList>
    </citation>
    <scope>NUCLEOTIDE SEQUENCE</scope>
    <source>
        <strain evidence="4">ATCC 64411 / 73-15</strain>
    </source>
</reference>
<dbReference type="EMBL" id="GL876966">
    <property type="protein sequence ID" value="KLU81401.1"/>
    <property type="molecule type" value="Genomic_DNA"/>
</dbReference>
<feature type="compositionally biased region" description="Polar residues" evidence="1">
    <location>
        <begin position="231"/>
        <end position="248"/>
    </location>
</feature>
<dbReference type="eggNOG" id="ENOG502TDPX">
    <property type="taxonomic scope" value="Eukaryota"/>
</dbReference>
<feature type="compositionally biased region" description="Basic and acidic residues" evidence="1">
    <location>
        <begin position="46"/>
        <end position="59"/>
    </location>
</feature>
<dbReference type="OMA" id="WANMLIE"/>
<dbReference type="EMBL" id="ADBL01000115">
    <property type="status" value="NOT_ANNOTATED_CDS"/>
    <property type="molecule type" value="Genomic_DNA"/>
</dbReference>
<dbReference type="AlphaFoldDB" id="A0A0C4DL53"/>
<evidence type="ECO:0000256" key="1">
    <source>
        <dbReference type="SAM" id="MobiDB-lite"/>
    </source>
</evidence>
<feature type="region of interest" description="Disordered" evidence="1">
    <location>
        <begin position="535"/>
        <end position="803"/>
    </location>
</feature>
<reference evidence="3" key="1">
    <citation type="submission" date="2010-05" db="EMBL/GenBank/DDBJ databases">
        <title>The Genome Sequence of Magnaporthe poae strain ATCC 64411.</title>
        <authorList>
            <consortium name="The Broad Institute Genome Sequencing Platform"/>
            <consortium name="Broad Institute Genome Sequencing Center for Infectious Disease"/>
            <person name="Ma L.-J."/>
            <person name="Dead R."/>
            <person name="Young S."/>
            <person name="Zeng Q."/>
            <person name="Koehrsen M."/>
            <person name="Alvarado L."/>
            <person name="Berlin A."/>
            <person name="Chapman S.B."/>
            <person name="Chen Z."/>
            <person name="Freedman E."/>
            <person name="Gellesch M."/>
            <person name="Goldberg J."/>
            <person name="Griggs A."/>
            <person name="Gujja S."/>
            <person name="Heilman E.R."/>
            <person name="Heiman D."/>
            <person name="Hepburn T."/>
            <person name="Howarth C."/>
            <person name="Jen D."/>
            <person name="Larson L."/>
            <person name="Mehta T."/>
            <person name="Neiman D."/>
            <person name="Pearson M."/>
            <person name="Roberts A."/>
            <person name="Saif S."/>
            <person name="Shea T."/>
            <person name="Shenoy N."/>
            <person name="Sisk P."/>
            <person name="Stolte C."/>
            <person name="Sykes S."/>
            <person name="Walk T."/>
            <person name="White J."/>
            <person name="Yandava C."/>
            <person name="Haas B."/>
            <person name="Nusbaum C."/>
            <person name="Birren B."/>
        </authorList>
    </citation>
    <scope>NUCLEOTIDE SEQUENCE</scope>
    <source>
        <strain evidence="3">ATCC 64411</strain>
    </source>
</reference>
<dbReference type="EnsemblFungi" id="MAPG_00491T0">
    <property type="protein sequence ID" value="MAPG_00491T0"/>
    <property type="gene ID" value="MAPG_00491"/>
</dbReference>
<keyword evidence="2" id="KW-0812">Transmembrane</keyword>
<feature type="compositionally biased region" description="Polar residues" evidence="1">
    <location>
        <begin position="65"/>
        <end position="76"/>
    </location>
</feature>
<feature type="compositionally biased region" description="Polar residues" evidence="1">
    <location>
        <begin position="278"/>
        <end position="292"/>
    </location>
</feature>
<dbReference type="STRING" id="644358.A0A0C4DL53"/>
<feature type="compositionally biased region" description="Polar residues" evidence="1">
    <location>
        <begin position="611"/>
        <end position="637"/>
    </location>
</feature>
<feature type="compositionally biased region" description="Low complexity" evidence="1">
    <location>
        <begin position="114"/>
        <end position="123"/>
    </location>
</feature>
<feature type="compositionally biased region" description="Low complexity" evidence="1">
    <location>
        <begin position="667"/>
        <end position="679"/>
    </location>
</feature>
<name>A0A0C4DL53_MAGP6</name>
<feature type="compositionally biased region" description="Basic and acidic residues" evidence="1">
    <location>
        <begin position="190"/>
        <end position="210"/>
    </location>
</feature>
<feature type="compositionally biased region" description="Basic residues" evidence="1">
    <location>
        <begin position="145"/>
        <end position="156"/>
    </location>
</feature>
<evidence type="ECO:0000256" key="2">
    <source>
        <dbReference type="SAM" id="Phobius"/>
    </source>
</evidence>
<protein>
    <submittedName>
        <fullName evidence="3 4">Uncharacterized protein</fullName>
    </submittedName>
</protein>
<evidence type="ECO:0000313" key="4">
    <source>
        <dbReference type="EnsemblFungi" id="MAPG_00491T0"/>
    </source>
</evidence>
<keyword evidence="2" id="KW-0472">Membrane</keyword>